<evidence type="ECO:0000256" key="5">
    <source>
        <dbReference type="ARBA" id="ARBA00022729"/>
    </source>
</evidence>
<keyword evidence="7" id="KW-0998">Cell outer membrane</keyword>
<evidence type="ECO:0000256" key="2">
    <source>
        <dbReference type="ARBA" id="ARBA00022448"/>
    </source>
</evidence>
<dbReference type="PANTHER" id="PTHR30069">
    <property type="entry name" value="TONB-DEPENDENT OUTER MEMBRANE RECEPTOR"/>
    <property type="match status" value="1"/>
</dbReference>
<reference evidence="8" key="1">
    <citation type="submission" date="2006-03" db="EMBL/GenBank/DDBJ databases">
        <authorList>
            <person name="Bowman J."/>
            <person name="Ferriera S."/>
            <person name="Johnson J."/>
            <person name="Kravitz S."/>
            <person name="Halpern A."/>
            <person name="Remington K."/>
            <person name="Beeson K."/>
            <person name="Tran B."/>
            <person name="Rogers Y.-H."/>
            <person name="Friedman R."/>
            <person name="Venter J.C."/>
        </authorList>
    </citation>
    <scope>NUCLEOTIDE SEQUENCE [LARGE SCALE GENOMIC DNA]</scope>
    <source>
        <strain evidence="8">ATCC 700755</strain>
    </source>
</reference>
<evidence type="ECO:0000256" key="6">
    <source>
        <dbReference type="ARBA" id="ARBA00023136"/>
    </source>
</evidence>
<keyword evidence="9" id="KW-1185">Reference proteome</keyword>
<dbReference type="InterPro" id="IPR039426">
    <property type="entry name" value="TonB-dep_rcpt-like"/>
</dbReference>
<keyword evidence="3" id="KW-1134">Transmembrane beta strand</keyword>
<keyword evidence="2" id="KW-0813">Transport</keyword>
<dbReference type="STRING" id="313595.P700755_003576"/>
<dbReference type="EMBL" id="CP003879">
    <property type="protein sequence ID" value="AFU70175.1"/>
    <property type="molecule type" value="Genomic_DNA"/>
</dbReference>
<dbReference type="Gene3D" id="2.40.170.20">
    <property type="entry name" value="TonB-dependent receptor, beta-barrel domain"/>
    <property type="match status" value="1"/>
</dbReference>
<gene>
    <name evidence="8" type="ordered locus">P700755_003576</name>
</gene>
<comment type="subcellular location">
    <subcellularLocation>
        <location evidence="1">Cell outer membrane</location>
        <topology evidence="1">Multi-pass membrane protein</topology>
    </subcellularLocation>
</comment>
<keyword evidence="6" id="KW-0472">Membrane</keyword>
<dbReference type="AlphaFoldDB" id="K4IXI3"/>
<dbReference type="InterPro" id="IPR036942">
    <property type="entry name" value="Beta-barrel_TonB_sf"/>
</dbReference>
<evidence type="ECO:0000313" key="8">
    <source>
        <dbReference type="EMBL" id="AFU70175.1"/>
    </source>
</evidence>
<sequence>MNKMNLTIKLNLIFLVVFLISIKAIAQRDTINTDKLIIVKQYSPTVNDAFKIKQKPSEKDSIKQVRRELSYSFIDVPVASTFTPAKGTASGVRMSPPDKLFENYSRFGVGNFSTILADFYSNFDINRDRNLDIAFNHLSSQGGIDGVVLDDDFSNTNVRLDLTSQDRYFDWNAGFDINRREVNYYGLGSEQVDALTQDQLNAIDSKQTYTKLEAFGGIRFTDLVLKEAELTVYNFTDNFSSSEQVLTIQPVVEIPLRTQKLSIKGDFKFLNGSFEENLIGEESLDYRQFQAEINPFMKFNIQNVNLKLGAKAVYFSDFENSENKVFFYPDIKAEFNLNQESINVFLGANGGLEQNTFENLSQQNPFLSPTQFIRPSNNQYNAYAGFTTKLLENLSLSSQVNYSSTNNFAFFIANPEIDYAIEQSKRGFDYQNSFGVVYNDLKTFGISADLAYQIDSDFNVGFFGKYSDFSTGDEQPAWNLPEIELRAYADFEFTKNWNFSAALFYIGERTDAQGKISINSNSIPISGGQINTTEVDGYLDLNASLEYKINPRLAVFVNGNNLLNKSYNRWQNFEVQGIQVLGGLTYQFNW</sequence>
<dbReference type="PANTHER" id="PTHR30069:SF29">
    <property type="entry name" value="HEMOGLOBIN AND HEMOGLOBIN-HAPTOGLOBIN-BINDING PROTEIN 1-RELATED"/>
    <property type="match status" value="1"/>
</dbReference>
<proteinExistence type="predicted"/>
<reference evidence="8" key="2">
    <citation type="submission" date="2012-09" db="EMBL/GenBank/DDBJ databases">
        <title>The complete sequence of Psychroflexus torquis an extreme psychrophile from sea-ice that is stimulated by light.</title>
        <authorList>
            <person name="Feng S."/>
            <person name="Powell S.M."/>
            <person name="Bowman J.P."/>
        </authorList>
    </citation>
    <scope>NUCLEOTIDE SEQUENCE [LARGE SCALE GENOMIC DNA]</scope>
    <source>
        <strain evidence="8">ATCC 700755</strain>
    </source>
</reference>
<dbReference type="HOGENOM" id="CLU_032797_0_0_10"/>
<evidence type="ECO:0000313" key="9">
    <source>
        <dbReference type="Proteomes" id="UP000008514"/>
    </source>
</evidence>
<name>K4IXI3_PSYTT</name>
<dbReference type="GO" id="GO:0009279">
    <property type="term" value="C:cell outer membrane"/>
    <property type="evidence" value="ECO:0007669"/>
    <property type="project" value="UniProtKB-SubCell"/>
</dbReference>
<evidence type="ECO:0000256" key="7">
    <source>
        <dbReference type="ARBA" id="ARBA00023237"/>
    </source>
</evidence>
<organism evidence="8 9">
    <name type="scientific">Psychroflexus torquis (strain ATCC 700755 / CIP 106069 / ACAM 623)</name>
    <dbReference type="NCBI Taxonomy" id="313595"/>
    <lineage>
        <taxon>Bacteria</taxon>
        <taxon>Pseudomonadati</taxon>
        <taxon>Bacteroidota</taxon>
        <taxon>Flavobacteriia</taxon>
        <taxon>Flavobacteriales</taxon>
        <taxon>Flavobacteriaceae</taxon>
        <taxon>Psychroflexus</taxon>
    </lineage>
</organism>
<evidence type="ECO:0000256" key="1">
    <source>
        <dbReference type="ARBA" id="ARBA00004571"/>
    </source>
</evidence>
<keyword evidence="8" id="KW-0675">Receptor</keyword>
<dbReference type="SUPFAM" id="SSF56935">
    <property type="entry name" value="Porins"/>
    <property type="match status" value="1"/>
</dbReference>
<evidence type="ECO:0000256" key="3">
    <source>
        <dbReference type="ARBA" id="ARBA00022452"/>
    </source>
</evidence>
<accession>K4IXI3</accession>
<protein>
    <submittedName>
        <fullName evidence="8">TonB-dependent outer membrane receptor protein</fullName>
    </submittedName>
</protein>
<dbReference type="GO" id="GO:0044718">
    <property type="term" value="P:siderophore transmembrane transport"/>
    <property type="evidence" value="ECO:0007669"/>
    <property type="project" value="TreeGrafter"/>
</dbReference>
<keyword evidence="4" id="KW-0812">Transmembrane</keyword>
<keyword evidence="5" id="KW-0732">Signal</keyword>
<evidence type="ECO:0000256" key="4">
    <source>
        <dbReference type="ARBA" id="ARBA00022692"/>
    </source>
</evidence>
<dbReference type="GO" id="GO:0015344">
    <property type="term" value="F:siderophore uptake transmembrane transporter activity"/>
    <property type="evidence" value="ECO:0007669"/>
    <property type="project" value="TreeGrafter"/>
</dbReference>
<dbReference type="Proteomes" id="UP000008514">
    <property type="component" value="Chromosome"/>
</dbReference>
<dbReference type="KEGG" id="ptq:P700755_003576"/>
<dbReference type="eggNOG" id="COG4773">
    <property type="taxonomic scope" value="Bacteria"/>
</dbReference>